<sequence>MSFNFGTVSSPSDAILTLNSPNAPFAAWDNPQYTTSDNDPVTFLVVAQNLIQTSCVFKAALTGPWKEGVVTEDGVKNLEAEGWDSEAMRIVLSAIHHRTKDIPRRVTLEMLCKIAVLVDYYELHDSLFFFLHLWINDLQSPLPKVHGRDLILWICITSIFTSATIHEAVTSVAISHCPGEFRTLDLPIPGRVENLINTRREAALSQLIASLNDIKGKLLEDTSRCSFECRSAHLGALIIHMHDERLLDGAIEPPFEGRSVADTVKRIRAMRSPSKDWHVQTSTDSLCELSLRSVTETALKAIDAIQGLELDDVDDYLVINSTKKGKRGKGRNC</sequence>
<dbReference type="Proteomes" id="UP001283341">
    <property type="component" value="Unassembled WGS sequence"/>
</dbReference>
<name>A0AAE0HSI7_9PEZI</name>
<evidence type="ECO:0000313" key="1">
    <source>
        <dbReference type="EMBL" id="KAK3311921.1"/>
    </source>
</evidence>
<dbReference type="AlphaFoldDB" id="A0AAE0HSI7"/>
<organism evidence="1 2">
    <name type="scientific">Apodospora peruviana</name>
    <dbReference type="NCBI Taxonomy" id="516989"/>
    <lineage>
        <taxon>Eukaryota</taxon>
        <taxon>Fungi</taxon>
        <taxon>Dikarya</taxon>
        <taxon>Ascomycota</taxon>
        <taxon>Pezizomycotina</taxon>
        <taxon>Sordariomycetes</taxon>
        <taxon>Sordariomycetidae</taxon>
        <taxon>Sordariales</taxon>
        <taxon>Lasiosphaeriaceae</taxon>
        <taxon>Apodospora</taxon>
    </lineage>
</organism>
<reference evidence="1" key="2">
    <citation type="submission" date="2023-06" db="EMBL/GenBank/DDBJ databases">
        <authorList>
            <consortium name="Lawrence Berkeley National Laboratory"/>
            <person name="Haridas S."/>
            <person name="Hensen N."/>
            <person name="Bonometti L."/>
            <person name="Westerberg I."/>
            <person name="Brannstrom I.O."/>
            <person name="Guillou S."/>
            <person name="Cros-Aarteil S."/>
            <person name="Calhoun S."/>
            <person name="Kuo A."/>
            <person name="Mondo S."/>
            <person name="Pangilinan J."/>
            <person name="Riley R."/>
            <person name="Labutti K."/>
            <person name="Andreopoulos B."/>
            <person name="Lipzen A."/>
            <person name="Chen C."/>
            <person name="Yanf M."/>
            <person name="Daum C."/>
            <person name="Ng V."/>
            <person name="Clum A."/>
            <person name="Steindorff A."/>
            <person name="Ohm R."/>
            <person name="Martin F."/>
            <person name="Silar P."/>
            <person name="Natvig D."/>
            <person name="Lalanne C."/>
            <person name="Gautier V."/>
            <person name="Ament-Velasquez S.L."/>
            <person name="Kruys A."/>
            <person name="Hutchinson M.I."/>
            <person name="Powell A.J."/>
            <person name="Barry K."/>
            <person name="Miller A.N."/>
            <person name="Grigoriev I.V."/>
            <person name="Debuchy R."/>
            <person name="Gladieux P."/>
            <person name="Thoren M.H."/>
            <person name="Johannesson H."/>
        </authorList>
    </citation>
    <scope>NUCLEOTIDE SEQUENCE</scope>
    <source>
        <strain evidence="1">CBS 118394</strain>
    </source>
</reference>
<keyword evidence="2" id="KW-1185">Reference proteome</keyword>
<evidence type="ECO:0008006" key="3">
    <source>
        <dbReference type="Google" id="ProtNLM"/>
    </source>
</evidence>
<gene>
    <name evidence="1" type="ORF">B0H66DRAFT_539033</name>
</gene>
<comment type="caution">
    <text evidence="1">The sequence shown here is derived from an EMBL/GenBank/DDBJ whole genome shotgun (WGS) entry which is preliminary data.</text>
</comment>
<accession>A0AAE0HSI7</accession>
<protein>
    <recommendedName>
        <fullName evidence="3">BTB domain-containing protein</fullName>
    </recommendedName>
</protein>
<reference evidence="1" key="1">
    <citation type="journal article" date="2023" name="Mol. Phylogenet. Evol.">
        <title>Genome-scale phylogeny and comparative genomics of the fungal order Sordariales.</title>
        <authorList>
            <person name="Hensen N."/>
            <person name="Bonometti L."/>
            <person name="Westerberg I."/>
            <person name="Brannstrom I.O."/>
            <person name="Guillou S."/>
            <person name="Cros-Aarteil S."/>
            <person name="Calhoun S."/>
            <person name="Haridas S."/>
            <person name="Kuo A."/>
            <person name="Mondo S."/>
            <person name="Pangilinan J."/>
            <person name="Riley R."/>
            <person name="LaButti K."/>
            <person name="Andreopoulos B."/>
            <person name="Lipzen A."/>
            <person name="Chen C."/>
            <person name="Yan M."/>
            <person name="Daum C."/>
            <person name="Ng V."/>
            <person name="Clum A."/>
            <person name="Steindorff A."/>
            <person name="Ohm R.A."/>
            <person name="Martin F."/>
            <person name="Silar P."/>
            <person name="Natvig D.O."/>
            <person name="Lalanne C."/>
            <person name="Gautier V."/>
            <person name="Ament-Velasquez S.L."/>
            <person name="Kruys A."/>
            <person name="Hutchinson M.I."/>
            <person name="Powell A.J."/>
            <person name="Barry K."/>
            <person name="Miller A.N."/>
            <person name="Grigoriev I.V."/>
            <person name="Debuchy R."/>
            <person name="Gladieux P."/>
            <person name="Hiltunen Thoren M."/>
            <person name="Johannesson H."/>
        </authorList>
    </citation>
    <scope>NUCLEOTIDE SEQUENCE</scope>
    <source>
        <strain evidence="1">CBS 118394</strain>
    </source>
</reference>
<evidence type="ECO:0000313" key="2">
    <source>
        <dbReference type="Proteomes" id="UP001283341"/>
    </source>
</evidence>
<proteinExistence type="predicted"/>
<dbReference type="EMBL" id="JAUEDM010000011">
    <property type="protein sequence ID" value="KAK3311921.1"/>
    <property type="molecule type" value="Genomic_DNA"/>
</dbReference>